<dbReference type="Pfam" id="PF18565">
    <property type="entry name" value="Glyco_hydro2_C5"/>
    <property type="match status" value="1"/>
</dbReference>
<dbReference type="InterPro" id="IPR036156">
    <property type="entry name" value="Beta-gal/glucu_dom_sf"/>
</dbReference>
<dbReference type="Pfam" id="PF00703">
    <property type="entry name" value="Glyco_hydro_2"/>
    <property type="match status" value="1"/>
</dbReference>
<dbReference type="SUPFAM" id="SSF51445">
    <property type="entry name" value="(Trans)glycosidases"/>
    <property type="match status" value="1"/>
</dbReference>
<proteinExistence type="inferred from homology"/>
<evidence type="ECO:0000256" key="1">
    <source>
        <dbReference type="ARBA" id="ARBA00007401"/>
    </source>
</evidence>
<dbReference type="Gene3D" id="2.60.120.260">
    <property type="entry name" value="Galactose-binding domain-like"/>
    <property type="match status" value="1"/>
</dbReference>
<evidence type="ECO:0000256" key="4">
    <source>
        <dbReference type="SAM" id="MobiDB-lite"/>
    </source>
</evidence>
<dbReference type="InterPro" id="IPR006101">
    <property type="entry name" value="Glyco_hydro_2"/>
</dbReference>
<dbReference type="InterPro" id="IPR006103">
    <property type="entry name" value="Glyco_hydro_2_cat"/>
</dbReference>
<feature type="domain" description="Glycoside hydrolase family 2 catalytic" evidence="6">
    <location>
        <begin position="257"/>
        <end position="409"/>
    </location>
</feature>
<dbReference type="Gene3D" id="3.20.20.80">
    <property type="entry name" value="Glycosidases"/>
    <property type="match status" value="1"/>
</dbReference>
<dbReference type="GO" id="GO:0005975">
    <property type="term" value="P:carbohydrate metabolic process"/>
    <property type="evidence" value="ECO:0007669"/>
    <property type="project" value="InterPro"/>
</dbReference>
<keyword evidence="2 9" id="KW-0378">Hydrolase</keyword>
<comment type="caution">
    <text evidence="9">The sequence shown here is derived from an EMBL/GenBank/DDBJ whole genome shotgun (WGS) entry which is preliminary data.</text>
</comment>
<dbReference type="RefSeq" id="WP_167184941.1">
    <property type="nucleotide sequence ID" value="NZ_JAAONZ010000005.1"/>
</dbReference>
<evidence type="ECO:0000256" key="3">
    <source>
        <dbReference type="ARBA" id="ARBA00023295"/>
    </source>
</evidence>
<keyword evidence="3" id="KW-0326">Glycosidase</keyword>
<dbReference type="InterPro" id="IPR013783">
    <property type="entry name" value="Ig-like_fold"/>
</dbReference>
<feature type="region of interest" description="Disordered" evidence="4">
    <location>
        <begin position="423"/>
        <end position="446"/>
    </location>
</feature>
<evidence type="ECO:0000256" key="2">
    <source>
        <dbReference type="ARBA" id="ARBA00022801"/>
    </source>
</evidence>
<accession>A0A9E5JUB4</accession>
<evidence type="ECO:0000259" key="6">
    <source>
        <dbReference type="Pfam" id="PF02836"/>
    </source>
</evidence>
<dbReference type="InterPro" id="IPR006102">
    <property type="entry name" value="Ig-like_GH2"/>
</dbReference>
<evidence type="ECO:0000313" key="10">
    <source>
        <dbReference type="Proteomes" id="UP000787472"/>
    </source>
</evidence>
<reference evidence="9" key="1">
    <citation type="submission" date="2020-03" db="EMBL/GenBank/DDBJ databases">
        <authorList>
            <person name="Guo F."/>
        </authorList>
    </citation>
    <scope>NUCLEOTIDE SEQUENCE</scope>
    <source>
        <strain evidence="9">JCM 30134</strain>
    </source>
</reference>
<evidence type="ECO:0000259" key="5">
    <source>
        <dbReference type="Pfam" id="PF00703"/>
    </source>
</evidence>
<dbReference type="InterPro" id="IPR017853">
    <property type="entry name" value="GH"/>
</dbReference>
<dbReference type="Gene3D" id="2.60.40.10">
    <property type="entry name" value="Immunoglobulins"/>
    <property type="match status" value="3"/>
</dbReference>
<dbReference type="InterPro" id="IPR032311">
    <property type="entry name" value="DUF4982"/>
</dbReference>
<dbReference type="Pfam" id="PF16355">
    <property type="entry name" value="DUF4982"/>
    <property type="match status" value="1"/>
</dbReference>
<dbReference type="Pfam" id="PF02836">
    <property type="entry name" value="Glyco_hydro_2_C"/>
    <property type="match status" value="1"/>
</dbReference>
<comment type="similarity">
    <text evidence="1">Belongs to the glycosyl hydrolase 2 family.</text>
</comment>
<dbReference type="PANTHER" id="PTHR42732">
    <property type="entry name" value="BETA-GALACTOSIDASE"/>
    <property type="match status" value="1"/>
</dbReference>
<evidence type="ECO:0000259" key="8">
    <source>
        <dbReference type="Pfam" id="PF18565"/>
    </source>
</evidence>
<dbReference type="Proteomes" id="UP000787472">
    <property type="component" value="Unassembled WGS sequence"/>
</dbReference>
<dbReference type="InterPro" id="IPR040605">
    <property type="entry name" value="Glyco_hydro2_dom5"/>
</dbReference>
<name>A0A9E5JUB4_9GAMM</name>
<dbReference type="PRINTS" id="PR00132">
    <property type="entry name" value="GLHYDRLASE2"/>
</dbReference>
<feature type="domain" description="DUF4982" evidence="7">
    <location>
        <begin position="632"/>
        <end position="684"/>
    </location>
</feature>
<dbReference type="GO" id="GO:0004553">
    <property type="term" value="F:hydrolase activity, hydrolyzing O-glycosyl compounds"/>
    <property type="evidence" value="ECO:0007669"/>
    <property type="project" value="InterPro"/>
</dbReference>
<organism evidence="9 10">
    <name type="scientific">Pseudomaricurvus hydrocarbonicus</name>
    <dbReference type="NCBI Taxonomy" id="1470433"/>
    <lineage>
        <taxon>Bacteria</taxon>
        <taxon>Pseudomonadati</taxon>
        <taxon>Pseudomonadota</taxon>
        <taxon>Gammaproteobacteria</taxon>
        <taxon>Cellvibrionales</taxon>
        <taxon>Cellvibrionaceae</taxon>
        <taxon>Pseudomaricurvus</taxon>
    </lineage>
</organism>
<sequence length="805" mass="87101">MTRTLFLEDWQLQRGDDGQVVPVRLPHDAMIGEARSADAATGNHGGYFPGGVYRYSKQWQVPADADSNEYRLFFEGVYGHTKVSVDGHEVAACISGYRAFYASLKGCVPGQVVTIEVLVDNSQAPNTRWYSGSGINRPVWLDVRSPVHIADDGIHLVTRSLSPKAVVDVAVHVEGATGNCMAHIRFANEDGQVASAELDVVEGVAKGTVDIPNVQPWSAETPYLYAVTVQIKQSGELVDEETFRTGLRTIEVDAEHGLRINGVPVLLRGACVHSDNGLLGTVSLPAAEYRRARILKESGYNAIRASHNPFQSSFLDACDELGLYVMDELTDVWFKHKTKYDNAEQFDEVWPADASAMIAGDRNRPAVIMYSIGNEISETATAEGVEAAAKIHDFFKHSDPTRPTTLAVNLLLNLMASKGSSPFEKEKYAGESDPKKAESKKKEATSTAANMVTAKLGMIMGLISRLPAADRVSRDVFATVDIAGYNYAYGRYKGDRKKYPQRVIMGSESMPGDLPAIWQRVTSVPGVIGDFMWTGWDYLGESGIGSWSYGEEPGGINKPFPALLAGCGAIDITGVPGAPTLLAKAVWGLLDAPAIAVRPLMHNGKRTNKTPWRSTDAVVSWAWQGVTGKAIIEVYSCDDKVELWLNGRSLGRKKAGVKAGFVTRFCVPYEAGELMAVGYRKGRESGRSSLRSADKVQLQLRAEKTTLEGLDDLAYIAIELADNQGVVESMIGDRLSISVAGAGELMGFGSANPTAVDTYTGTVCSTYLGRAQAIVRGTEAGEVTITVRSERHGDAQLTLKVSLGR</sequence>
<dbReference type="PANTHER" id="PTHR42732:SF1">
    <property type="entry name" value="BETA-MANNOSIDASE"/>
    <property type="match status" value="1"/>
</dbReference>
<feature type="compositionally biased region" description="Basic and acidic residues" evidence="4">
    <location>
        <begin position="423"/>
        <end position="444"/>
    </location>
</feature>
<dbReference type="InterPro" id="IPR008979">
    <property type="entry name" value="Galactose-bd-like_sf"/>
</dbReference>
<dbReference type="InterPro" id="IPR051913">
    <property type="entry name" value="GH2_Domain-Containing"/>
</dbReference>
<dbReference type="SUPFAM" id="SSF49785">
    <property type="entry name" value="Galactose-binding domain-like"/>
    <property type="match status" value="1"/>
</dbReference>
<gene>
    <name evidence="9" type="ORF">G8770_08745</name>
</gene>
<evidence type="ECO:0000313" key="9">
    <source>
        <dbReference type="EMBL" id="NHO65626.1"/>
    </source>
</evidence>
<evidence type="ECO:0000259" key="7">
    <source>
        <dbReference type="Pfam" id="PF16355"/>
    </source>
</evidence>
<dbReference type="AlphaFoldDB" id="A0A9E5JUB4"/>
<dbReference type="EMBL" id="JAAONZ010000005">
    <property type="protein sequence ID" value="NHO65626.1"/>
    <property type="molecule type" value="Genomic_DNA"/>
</dbReference>
<dbReference type="SUPFAM" id="SSF49303">
    <property type="entry name" value="beta-Galactosidase/glucuronidase domain"/>
    <property type="match status" value="1"/>
</dbReference>
<feature type="domain" description="Glycoside hydrolase family 2 immunoglobulin-like beta-sandwich" evidence="5">
    <location>
        <begin position="154"/>
        <end position="248"/>
    </location>
</feature>
<keyword evidence="10" id="KW-1185">Reference proteome</keyword>
<protein>
    <submittedName>
        <fullName evidence="9">Glycoside hydrolase family 2 protein</fullName>
    </submittedName>
</protein>
<feature type="domain" description="Glycoside hydrolase family 2" evidence="8">
    <location>
        <begin position="698"/>
        <end position="797"/>
    </location>
</feature>